<dbReference type="SUPFAM" id="SSF53955">
    <property type="entry name" value="Lysozyme-like"/>
    <property type="match status" value="1"/>
</dbReference>
<keyword evidence="5" id="KW-0812">Transmembrane</keyword>
<dbReference type="PROSITE" id="PS51219">
    <property type="entry name" value="DPCK"/>
    <property type="match status" value="1"/>
</dbReference>
<keyword evidence="5" id="KW-0472">Membrane</keyword>
<dbReference type="Gene3D" id="3.40.50.300">
    <property type="entry name" value="P-loop containing nucleotide triphosphate hydrolases"/>
    <property type="match status" value="1"/>
</dbReference>
<dbReference type="SUPFAM" id="SSF52540">
    <property type="entry name" value="P-loop containing nucleoside triphosphate hydrolases"/>
    <property type="match status" value="1"/>
</dbReference>
<comment type="similarity">
    <text evidence="3">Belongs to the CoaE family.</text>
</comment>
<name>A0ABS1CAP4_9FIRM</name>
<comment type="function">
    <text evidence="3">Catalyzes the phosphorylation of the 3'-hydroxyl group of dephosphocoenzyme A to form coenzyme A.</text>
</comment>
<dbReference type="Gene3D" id="1.10.530.10">
    <property type="match status" value="1"/>
</dbReference>
<organism evidence="7 8">
    <name type="scientific">Parvimonas parva</name>
    <dbReference type="NCBI Taxonomy" id="2769485"/>
    <lineage>
        <taxon>Bacteria</taxon>
        <taxon>Bacillati</taxon>
        <taxon>Bacillota</taxon>
        <taxon>Tissierellia</taxon>
        <taxon>Tissierellales</taxon>
        <taxon>Peptoniphilaceae</taxon>
        <taxon>Parvimonas</taxon>
    </lineage>
</organism>
<dbReference type="InterPro" id="IPR008258">
    <property type="entry name" value="Transglycosylase_SLT_dom_1"/>
</dbReference>
<dbReference type="RefSeq" id="WP_068471997.1">
    <property type="nucleotide sequence ID" value="NZ_JACVDA010000028.1"/>
</dbReference>
<comment type="catalytic activity">
    <reaction evidence="3">
        <text>3'-dephospho-CoA + ATP = ADP + CoA + H(+)</text>
        <dbReference type="Rhea" id="RHEA:18245"/>
        <dbReference type="ChEBI" id="CHEBI:15378"/>
        <dbReference type="ChEBI" id="CHEBI:30616"/>
        <dbReference type="ChEBI" id="CHEBI:57287"/>
        <dbReference type="ChEBI" id="CHEBI:57328"/>
        <dbReference type="ChEBI" id="CHEBI:456216"/>
        <dbReference type="EC" id="2.7.1.24"/>
    </reaction>
</comment>
<dbReference type="NCBIfam" id="TIGR00152">
    <property type="entry name" value="dephospho-CoA kinase"/>
    <property type="match status" value="1"/>
</dbReference>
<dbReference type="Proteomes" id="UP000823123">
    <property type="component" value="Unassembled WGS sequence"/>
</dbReference>
<comment type="caution">
    <text evidence="7">The sequence shown here is derived from an EMBL/GenBank/DDBJ whole genome shotgun (WGS) entry which is preliminary data.</text>
</comment>
<evidence type="ECO:0000256" key="1">
    <source>
        <dbReference type="ARBA" id="ARBA00022741"/>
    </source>
</evidence>
<evidence type="ECO:0000313" key="8">
    <source>
        <dbReference type="Proteomes" id="UP000823123"/>
    </source>
</evidence>
<evidence type="ECO:0000259" key="6">
    <source>
        <dbReference type="Pfam" id="PF01464"/>
    </source>
</evidence>
<dbReference type="InterPro" id="IPR027417">
    <property type="entry name" value="P-loop_NTPase"/>
</dbReference>
<evidence type="ECO:0000256" key="3">
    <source>
        <dbReference type="HAMAP-Rule" id="MF_00376"/>
    </source>
</evidence>
<sequence>MSQNKKYIVITGQIASGKSSLSKLIEERCEDYLVLDADDQVKELYKRGAVLYKVLVNEFGDSILNEKGNISKAKLRRTVFFNDENRERLNALTHPVILKNMVNLAKNSDAEVVFLQIPLLNESIDRLKKLINIDEVWNITASDEVRFARIMQRKGMTEELASRIMSIQSEFESDDYDILSVENNGDFEDLKKKVDLFFENSCIKEKKKIGFFAKLRQNKQEKEVEELDEAKEVLEEPENFEKDNLVKSEELDDEVSKVEETDKSKQKDADLKEFMQSVFSENVEENTPKENVDLKILEKQDSLGMEKTKLTDLSSLRENIGDTGVINKNLVNDNTVFFEEETEEQELEVKKNEQKGRKKKKMKLWKKILMLIVALLVLVNALFFGAIYYGGNNYPINYIEEIQKYSDEYGVDPKVVLAIMRVESNFKSDATSKVNAKGLMQILPDTAKHIAKLMQVDVNSLDLNDPETNIKIGTYYIKYLTQNFSNMDTVYAAYNGGIGSVNTWLKDAKYSNDGVTLYNIPSSETKHYVYKVNKALKAYEILYGKEFPKKKTKGFSKFMENVKNTFRYIFRSF</sequence>
<evidence type="ECO:0000256" key="2">
    <source>
        <dbReference type="ARBA" id="ARBA00022840"/>
    </source>
</evidence>
<protein>
    <recommendedName>
        <fullName evidence="3 4">Dephospho-CoA kinase</fullName>
        <ecNumber evidence="3 4">2.7.1.24</ecNumber>
    </recommendedName>
    <alternativeName>
        <fullName evidence="3">Dephosphocoenzyme A kinase</fullName>
    </alternativeName>
</protein>
<dbReference type="EC" id="2.7.1.24" evidence="3 4"/>
<keyword evidence="1 3" id="KW-0547">Nucleotide-binding</keyword>
<gene>
    <name evidence="3 7" type="primary">coaE</name>
    <name evidence="7" type="ORF">IBJ83_07735</name>
</gene>
<feature type="binding site" evidence="3">
    <location>
        <begin position="15"/>
        <end position="20"/>
    </location>
    <ligand>
        <name>ATP</name>
        <dbReference type="ChEBI" id="CHEBI:30616"/>
    </ligand>
</feature>
<keyword evidence="3 7" id="KW-0808">Transferase</keyword>
<dbReference type="CDD" id="cd16896">
    <property type="entry name" value="LT_Slt70-like"/>
    <property type="match status" value="1"/>
</dbReference>
<reference evidence="7 8" key="1">
    <citation type="submission" date="2020-09" db="EMBL/GenBank/DDBJ databases">
        <title>Parvimonas S3374 sp. nov.</title>
        <authorList>
            <person name="Buhl M."/>
        </authorList>
    </citation>
    <scope>NUCLEOTIDE SEQUENCE [LARGE SCALE GENOMIC DNA]</scope>
    <source>
        <strain evidence="7 8">S3374</strain>
    </source>
</reference>
<keyword evidence="3" id="KW-0963">Cytoplasm</keyword>
<dbReference type="CDD" id="cd02022">
    <property type="entry name" value="DPCK"/>
    <property type="match status" value="1"/>
</dbReference>
<keyword evidence="3" id="KW-0173">Coenzyme A biosynthesis</keyword>
<evidence type="ECO:0000313" key="7">
    <source>
        <dbReference type="EMBL" id="MBK1469177.1"/>
    </source>
</evidence>
<keyword evidence="8" id="KW-1185">Reference proteome</keyword>
<evidence type="ECO:0000256" key="4">
    <source>
        <dbReference type="NCBIfam" id="TIGR00152"/>
    </source>
</evidence>
<dbReference type="GO" id="GO:0004140">
    <property type="term" value="F:dephospho-CoA kinase activity"/>
    <property type="evidence" value="ECO:0007669"/>
    <property type="project" value="UniProtKB-EC"/>
</dbReference>
<keyword evidence="3 7" id="KW-0418">Kinase</keyword>
<dbReference type="Pfam" id="PF01464">
    <property type="entry name" value="SLT"/>
    <property type="match status" value="1"/>
</dbReference>
<dbReference type="InterPro" id="IPR023346">
    <property type="entry name" value="Lysozyme-like_dom_sf"/>
</dbReference>
<proteinExistence type="inferred from homology"/>
<dbReference type="PANTHER" id="PTHR37423">
    <property type="entry name" value="SOLUBLE LYTIC MUREIN TRANSGLYCOSYLASE-RELATED"/>
    <property type="match status" value="1"/>
</dbReference>
<dbReference type="InterPro" id="IPR001977">
    <property type="entry name" value="Depp_CoAkinase"/>
</dbReference>
<dbReference type="HAMAP" id="MF_00376">
    <property type="entry name" value="Dephospho_CoA_kinase"/>
    <property type="match status" value="1"/>
</dbReference>
<keyword evidence="2 3" id="KW-0067">ATP-binding</keyword>
<feature type="domain" description="Transglycosylase SLT" evidence="6">
    <location>
        <begin position="402"/>
        <end position="510"/>
    </location>
</feature>
<feature type="transmembrane region" description="Helical" evidence="5">
    <location>
        <begin position="368"/>
        <end position="389"/>
    </location>
</feature>
<keyword evidence="5" id="KW-1133">Transmembrane helix</keyword>
<dbReference type="PANTHER" id="PTHR37423:SF2">
    <property type="entry name" value="MEMBRANE-BOUND LYTIC MUREIN TRANSGLYCOSYLASE C"/>
    <property type="match status" value="1"/>
</dbReference>
<comment type="subcellular location">
    <subcellularLocation>
        <location evidence="3">Cytoplasm</location>
    </subcellularLocation>
</comment>
<dbReference type="EMBL" id="JACVDA010000028">
    <property type="protein sequence ID" value="MBK1469177.1"/>
    <property type="molecule type" value="Genomic_DNA"/>
</dbReference>
<comment type="pathway">
    <text evidence="3">Cofactor biosynthesis; coenzyme A biosynthesis; CoA from (R)-pantothenate: step 5/5.</text>
</comment>
<dbReference type="Pfam" id="PF01121">
    <property type="entry name" value="CoaE"/>
    <property type="match status" value="1"/>
</dbReference>
<accession>A0ABS1CAP4</accession>
<evidence type="ECO:0000256" key="5">
    <source>
        <dbReference type="SAM" id="Phobius"/>
    </source>
</evidence>